<evidence type="ECO:0000313" key="3">
    <source>
        <dbReference type="Proteomes" id="UP001107558"/>
    </source>
</evidence>
<dbReference type="OrthoDB" id="7788836at2759"/>
<keyword evidence="3" id="KW-1185">Reference proteome</keyword>
<sequence>MNKESKSTQQQPQQRHQDHKQTQRFPITKPGLCGTNPKFPYRDIRHYSDPCCDFPKKCQYGKIAQIALSQPHEYRDNCHSPELPTSHPWFEPSP</sequence>
<dbReference type="EMBL" id="JADBJN010000001">
    <property type="protein sequence ID" value="KAG5682603.1"/>
    <property type="molecule type" value="Genomic_DNA"/>
</dbReference>
<reference evidence="2" key="1">
    <citation type="submission" date="2021-03" db="EMBL/GenBank/DDBJ databases">
        <title>Chromosome level genome of the anhydrobiotic midge Polypedilum vanderplanki.</title>
        <authorList>
            <person name="Yoshida Y."/>
            <person name="Kikawada T."/>
            <person name="Gusev O."/>
        </authorList>
    </citation>
    <scope>NUCLEOTIDE SEQUENCE</scope>
    <source>
        <strain evidence="2">NIAS01</strain>
        <tissue evidence="2">Whole body or cell culture</tissue>
    </source>
</reference>
<evidence type="ECO:0000256" key="1">
    <source>
        <dbReference type="SAM" id="MobiDB-lite"/>
    </source>
</evidence>
<dbReference type="AlphaFoldDB" id="A0A9J6CLT2"/>
<evidence type="ECO:0000313" key="2">
    <source>
        <dbReference type="EMBL" id="KAG5682603.1"/>
    </source>
</evidence>
<protein>
    <submittedName>
        <fullName evidence="2">Uncharacterized protein</fullName>
    </submittedName>
</protein>
<accession>A0A9J6CLT2</accession>
<organism evidence="2 3">
    <name type="scientific">Polypedilum vanderplanki</name>
    <name type="common">Sleeping chironomid midge</name>
    <dbReference type="NCBI Taxonomy" id="319348"/>
    <lineage>
        <taxon>Eukaryota</taxon>
        <taxon>Metazoa</taxon>
        <taxon>Ecdysozoa</taxon>
        <taxon>Arthropoda</taxon>
        <taxon>Hexapoda</taxon>
        <taxon>Insecta</taxon>
        <taxon>Pterygota</taxon>
        <taxon>Neoptera</taxon>
        <taxon>Endopterygota</taxon>
        <taxon>Diptera</taxon>
        <taxon>Nematocera</taxon>
        <taxon>Chironomoidea</taxon>
        <taxon>Chironomidae</taxon>
        <taxon>Chironominae</taxon>
        <taxon>Polypedilum</taxon>
        <taxon>Polypedilum</taxon>
    </lineage>
</organism>
<feature type="region of interest" description="Disordered" evidence="1">
    <location>
        <begin position="1"/>
        <end position="34"/>
    </location>
</feature>
<feature type="region of interest" description="Disordered" evidence="1">
    <location>
        <begin position="74"/>
        <end position="94"/>
    </location>
</feature>
<comment type="caution">
    <text evidence="2">The sequence shown here is derived from an EMBL/GenBank/DDBJ whole genome shotgun (WGS) entry which is preliminary data.</text>
</comment>
<dbReference type="Proteomes" id="UP001107558">
    <property type="component" value="Chromosome 1"/>
</dbReference>
<proteinExistence type="predicted"/>
<gene>
    <name evidence="2" type="ORF">PVAND_011946</name>
</gene>
<name>A0A9J6CLT2_POLVA</name>